<proteinExistence type="predicted"/>
<protein>
    <recommendedName>
        <fullName evidence="1">Globin-sensor domain-containing protein</fullName>
    </recommendedName>
</protein>
<dbReference type="Gene3D" id="1.10.490.10">
    <property type="entry name" value="Globins"/>
    <property type="match status" value="1"/>
</dbReference>
<evidence type="ECO:0000313" key="2">
    <source>
        <dbReference type="EMBL" id="KAG2171785.1"/>
    </source>
</evidence>
<evidence type="ECO:0000313" key="3">
    <source>
        <dbReference type="Proteomes" id="UP000654370"/>
    </source>
</evidence>
<dbReference type="PANTHER" id="PTHR42071:SF1">
    <property type="entry name" value="GLOBIN-SENSOR DOMAIN-CONTAINING PROTEIN"/>
    <property type="match status" value="1"/>
</dbReference>
<organism evidence="2 3">
    <name type="scientific">Mortierella isabellina</name>
    <name type="common">Filamentous fungus</name>
    <name type="synonym">Umbelopsis isabellina</name>
    <dbReference type="NCBI Taxonomy" id="91625"/>
    <lineage>
        <taxon>Eukaryota</taxon>
        <taxon>Fungi</taxon>
        <taxon>Fungi incertae sedis</taxon>
        <taxon>Mucoromycota</taxon>
        <taxon>Mucoromycotina</taxon>
        <taxon>Umbelopsidomycetes</taxon>
        <taxon>Umbelopsidales</taxon>
        <taxon>Umbelopsidaceae</taxon>
        <taxon>Umbelopsis</taxon>
    </lineage>
</organism>
<gene>
    <name evidence="2" type="ORF">INT43_008165</name>
</gene>
<sequence length="239" mass="26926">MEHIDRNQLYTDSDYRFEYVSKFVEFGAEDIEAIKSVADKVKPLVPVVVDAVYAKLFTFDITKKHFLKKNEGFSGPVVGNNDVAESLEDLTLDNAQIKFRKDFLSKYLNRLLNGPYDEKMLKYLDWVAKIHTDTPQKKSKISVDYIHVNALMGYVESTLVGGLLSLNLDRETESKALLAFNKLLWIQNDFFAKYYCNDGISQSAVNAVSPCCALKDKSGLALAALAGGLAVWLYTKQLN</sequence>
<dbReference type="OrthoDB" id="10027058at2759"/>
<dbReference type="GO" id="GO:0020037">
    <property type="term" value="F:heme binding"/>
    <property type="evidence" value="ECO:0007669"/>
    <property type="project" value="InterPro"/>
</dbReference>
<name>A0A8H7U7M7_MORIS</name>
<dbReference type="GO" id="GO:0019825">
    <property type="term" value="F:oxygen binding"/>
    <property type="evidence" value="ECO:0007669"/>
    <property type="project" value="InterPro"/>
</dbReference>
<reference evidence="2" key="1">
    <citation type="submission" date="2020-12" db="EMBL/GenBank/DDBJ databases">
        <title>Metabolic potential, ecology and presence of endohyphal bacteria is reflected in genomic diversity of Mucoromycotina.</title>
        <authorList>
            <person name="Muszewska A."/>
            <person name="Okrasinska A."/>
            <person name="Steczkiewicz K."/>
            <person name="Drgas O."/>
            <person name="Orlowska M."/>
            <person name="Perlinska-Lenart U."/>
            <person name="Aleksandrzak-Piekarczyk T."/>
            <person name="Szatraj K."/>
            <person name="Zielenkiewicz U."/>
            <person name="Pilsyk S."/>
            <person name="Malc E."/>
            <person name="Mieczkowski P."/>
            <person name="Kruszewska J.S."/>
            <person name="Biernat P."/>
            <person name="Pawlowska J."/>
        </authorList>
    </citation>
    <scope>NUCLEOTIDE SEQUENCE</scope>
    <source>
        <strain evidence="2">WA0000067209</strain>
    </source>
</reference>
<accession>A0A8H7U7M7</accession>
<dbReference type="EMBL" id="JAEPQZ010000019">
    <property type="protein sequence ID" value="KAG2171785.1"/>
    <property type="molecule type" value="Genomic_DNA"/>
</dbReference>
<dbReference type="PANTHER" id="PTHR42071">
    <property type="entry name" value="PROTOGLOBIN DOMAIN-CONTAINING PROTEIN"/>
    <property type="match status" value="1"/>
</dbReference>
<dbReference type="AlphaFoldDB" id="A0A8H7U7M7"/>
<keyword evidence="3" id="KW-1185">Reference proteome</keyword>
<feature type="domain" description="Globin-sensor" evidence="1">
    <location>
        <begin position="14"/>
        <end position="199"/>
    </location>
</feature>
<dbReference type="Proteomes" id="UP000654370">
    <property type="component" value="Unassembled WGS sequence"/>
</dbReference>
<comment type="caution">
    <text evidence="2">The sequence shown here is derived from an EMBL/GenBank/DDBJ whole genome shotgun (WGS) entry which is preliminary data.</text>
</comment>
<dbReference type="InterPro" id="IPR012292">
    <property type="entry name" value="Globin/Proto"/>
</dbReference>
<evidence type="ECO:0000259" key="1">
    <source>
        <dbReference type="Pfam" id="PF11563"/>
    </source>
</evidence>
<dbReference type="InterPro" id="IPR044398">
    <property type="entry name" value="Globin-sensor_dom"/>
</dbReference>
<dbReference type="Pfam" id="PF11563">
    <property type="entry name" value="Protoglobin"/>
    <property type="match status" value="1"/>
</dbReference>